<protein>
    <recommendedName>
        <fullName evidence="2">Selenocysteine-specific elongation factor C-terminal RIFT domain-containing protein</fullName>
    </recommendedName>
</protein>
<evidence type="ECO:0000313" key="4">
    <source>
        <dbReference type="Proteomes" id="UP001460270"/>
    </source>
</evidence>
<keyword evidence="4" id="KW-1185">Reference proteome</keyword>
<feature type="domain" description="Selenocysteine-specific elongation factor C-terminal RIFT" evidence="2">
    <location>
        <begin position="60"/>
        <end position="113"/>
    </location>
</feature>
<evidence type="ECO:0000259" key="2">
    <source>
        <dbReference type="Pfam" id="PF21131"/>
    </source>
</evidence>
<dbReference type="InterPro" id="IPR049394">
    <property type="entry name" value="eEFSec_C"/>
</dbReference>
<dbReference type="AlphaFoldDB" id="A0AAW0P7L6"/>
<organism evidence="3 4">
    <name type="scientific">Mugilogobius chulae</name>
    <name type="common">yellowstripe goby</name>
    <dbReference type="NCBI Taxonomy" id="88201"/>
    <lineage>
        <taxon>Eukaryota</taxon>
        <taxon>Metazoa</taxon>
        <taxon>Chordata</taxon>
        <taxon>Craniata</taxon>
        <taxon>Vertebrata</taxon>
        <taxon>Euteleostomi</taxon>
        <taxon>Actinopterygii</taxon>
        <taxon>Neopterygii</taxon>
        <taxon>Teleostei</taxon>
        <taxon>Neoteleostei</taxon>
        <taxon>Acanthomorphata</taxon>
        <taxon>Gobiaria</taxon>
        <taxon>Gobiiformes</taxon>
        <taxon>Gobioidei</taxon>
        <taxon>Gobiidae</taxon>
        <taxon>Gobionellinae</taxon>
        <taxon>Mugilogobius</taxon>
    </lineage>
</organism>
<gene>
    <name evidence="3" type="ORF">WMY93_011157</name>
</gene>
<accession>A0AAW0P7L6</accession>
<reference evidence="4" key="1">
    <citation type="submission" date="2024-04" db="EMBL/GenBank/DDBJ databases">
        <title>Salinicola lusitanus LLJ914,a marine bacterium isolated from the Okinawa Trough.</title>
        <authorList>
            <person name="Li J."/>
        </authorList>
    </citation>
    <scope>NUCLEOTIDE SEQUENCE [LARGE SCALE GENOMIC DNA]</scope>
</reference>
<feature type="region of interest" description="Disordered" evidence="1">
    <location>
        <begin position="68"/>
        <end position="95"/>
    </location>
</feature>
<dbReference type="Pfam" id="PF21131">
    <property type="entry name" value="eEFSec_4th"/>
    <property type="match status" value="1"/>
</dbReference>
<evidence type="ECO:0000256" key="1">
    <source>
        <dbReference type="SAM" id="MobiDB-lite"/>
    </source>
</evidence>
<sequence>MTTITIVLESCRACAWNAGVNGLFTADLRAHAAVIPNLGGGSPRGAPEISGAPQRFVWSEEGLLPETKQLLNSTSKKKGKSAAKTTEEEPRAESVQPVSIHLNFKRYVFDPHKKMVQS</sequence>
<dbReference type="EMBL" id="JBBPFD010000008">
    <property type="protein sequence ID" value="KAK7915396.1"/>
    <property type="molecule type" value="Genomic_DNA"/>
</dbReference>
<comment type="caution">
    <text evidence="3">The sequence shown here is derived from an EMBL/GenBank/DDBJ whole genome shotgun (WGS) entry which is preliminary data.</text>
</comment>
<name>A0AAW0P7L6_9GOBI</name>
<evidence type="ECO:0000313" key="3">
    <source>
        <dbReference type="EMBL" id="KAK7915396.1"/>
    </source>
</evidence>
<proteinExistence type="predicted"/>
<dbReference type="Proteomes" id="UP001460270">
    <property type="component" value="Unassembled WGS sequence"/>
</dbReference>